<protein>
    <recommendedName>
        <fullName evidence="5">2-amino-3-carboxymuconate-6-semialdehyde decarboxylase</fullName>
        <ecNumber evidence="4">4.1.1.45</ecNumber>
    </recommendedName>
    <alternativeName>
        <fullName evidence="10">Picolinate carboxylase</fullName>
    </alternativeName>
</protein>
<evidence type="ECO:0000256" key="2">
    <source>
        <dbReference type="ARBA" id="ARBA00005871"/>
    </source>
</evidence>
<gene>
    <name evidence="13" type="ORF">AC579_1367</name>
</gene>
<dbReference type="Proteomes" id="UP000073492">
    <property type="component" value="Unassembled WGS sequence"/>
</dbReference>
<dbReference type="Gene3D" id="3.20.20.140">
    <property type="entry name" value="Metal-dependent hydrolases"/>
    <property type="match status" value="1"/>
</dbReference>
<keyword evidence="14" id="KW-1185">Reference proteome</keyword>
<comment type="pathway">
    <text evidence="1">Secondary metabolite metabolism; quinolate metabolism.</text>
</comment>
<evidence type="ECO:0000256" key="5">
    <source>
        <dbReference type="ARBA" id="ARBA00021214"/>
    </source>
</evidence>
<dbReference type="PANTHER" id="PTHR21240:SF27">
    <property type="entry name" value="2-AMINO-3-CARBOXYMUCONATE-6-SEMIALDEHYDE DECARBOXYLASE"/>
    <property type="match status" value="1"/>
</dbReference>
<dbReference type="GO" id="GO:0046872">
    <property type="term" value="F:metal ion binding"/>
    <property type="evidence" value="ECO:0007669"/>
    <property type="project" value="UniProtKB-KW"/>
</dbReference>
<dbReference type="GO" id="GO:0019748">
    <property type="term" value="P:secondary metabolic process"/>
    <property type="evidence" value="ECO:0007669"/>
    <property type="project" value="TreeGrafter"/>
</dbReference>
<evidence type="ECO:0000256" key="7">
    <source>
        <dbReference type="ARBA" id="ARBA00022793"/>
    </source>
</evidence>
<dbReference type="PANTHER" id="PTHR21240">
    <property type="entry name" value="2-AMINO-3-CARBOXYLMUCONATE-6-SEMIALDEHYDE DECARBOXYLASE"/>
    <property type="match status" value="1"/>
</dbReference>
<dbReference type="AlphaFoldDB" id="A0A139IKD0"/>
<comment type="subunit">
    <text evidence="3">Monomer.</text>
</comment>
<dbReference type="InterPro" id="IPR032466">
    <property type="entry name" value="Metal_Hydrolase"/>
</dbReference>
<reference evidence="13 14" key="1">
    <citation type="submission" date="2015-07" db="EMBL/GenBank/DDBJ databases">
        <title>Comparative genomics of the Sigatoka disease complex on banana suggests a link between parallel evolutionary changes in Pseudocercospora fijiensis and Pseudocercospora eumusae and increased virulence on the banana host.</title>
        <authorList>
            <person name="Chang T.-C."/>
            <person name="Salvucci A."/>
            <person name="Crous P.W."/>
            <person name="Stergiopoulos I."/>
        </authorList>
    </citation>
    <scope>NUCLEOTIDE SEQUENCE [LARGE SCALE GENOMIC DNA]</scope>
    <source>
        <strain evidence="13 14">CBS 116634</strain>
    </source>
</reference>
<evidence type="ECO:0000313" key="14">
    <source>
        <dbReference type="Proteomes" id="UP000073492"/>
    </source>
</evidence>
<evidence type="ECO:0000256" key="11">
    <source>
        <dbReference type="RuleBase" id="RU366045"/>
    </source>
</evidence>
<evidence type="ECO:0000259" key="12">
    <source>
        <dbReference type="Pfam" id="PF04909"/>
    </source>
</evidence>
<evidence type="ECO:0000256" key="3">
    <source>
        <dbReference type="ARBA" id="ARBA00011245"/>
    </source>
</evidence>
<dbReference type="OrthoDB" id="2832284at2759"/>
<comment type="caution">
    <text evidence="13">The sequence shown here is derived from an EMBL/GenBank/DDBJ whole genome shotgun (WGS) entry which is preliminary data.</text>
</comment>
<evidence type="ECO:0000256" key="4">
    <source>
        <dbReference type="ARBA" id="ARBA00012365"/>
    </source>
</evidence>
<keyword evidence="6" id="KW-0479">Metal-binding</keyword>
<accession>A0A139IKD0</accession>
<evidence type="ECO:0000256" key="6">
    <source>
        <dbReference type="ARBA" id="ARBA00022723"/>
    </source>
</evidence>
<dbReference type="InterPro" id="IPR006680">
    <property type="entry name" value="Amidohydro-rel"/>
</dbReference>
<dbReference type="InterPro" id="IPR032465">
    <property type="entry name" value="ACMSD"/>
</dbReference>
<keyword evidence="7 11" id="KW-0210">Decarboxylase</keyword>
<feature type="domain" description="Amidohydrolase-related" evidence="12">
    <location>
        <begin position="18"/>
        <end position="361"/>
    </location>
</feature>
<organism evidence="13 14">
    <name type="scientific">Pseudocercospora musae</name>
    <dbReference type="NCBI Taxonomy" id="113226"/>
    <lineage>
        <taxon>Eukaryota</taxon>
        <taxon>Fungi</taxon>
        <taxon>Dikarya</taxon>
        <taxon>Ascomycota</taxon>
        <taxon>Pezizomycotina</taxon>
        <taxon>Dothideomycetes</taxon>
        <taxon>Dothideomycetidae</taxon>
        <taxon>Mycosphaerellales</taxon>
        <taxon>Mycosphaerellaceae</taxon>
        <taxon>Pseudocercospora</taxon>
    </lineage>
</organism>
<proteinExistence type="inferred from homology"/>
<dbReference type="STRING" id="113226.A0A139IKD0"/>
<dbReference type="Pfam" id="PF04909">
    <property type="entry name" value="Amidohydro_2"/>
    <property type="match status" value="1"/>
</dbReference>
<evidence type="ECO:0000256" key="1">
    <source>
        <dbReference type="ARBA" id="ARBA00005079"/>
    </source>
</evidence>
<dbReference type="EMBL" id="LFZO01000063">
    <property type="protein sequence ID" value="KXT15238.1"/>
    <property type="molecule type" value="Genomic_DNA"/>
</dbReference>
<dbReference type="GO" id="GO:0001760">
    <property type="term" value="F:aminocarboxymuconate-semialdehyde decarboxylase activity"/>
    <property type="evidence" value="ECO:0007669"/>
    <property type="project" value="UniProtKB-EC"/>
</dbReference>
<dbReference type="SUPFAM" id="SSF51556">
    <property type="entry name" value="Metallo-dependent hydrolases"/>
    <property type="match status" value="1"/>
</dbReference>
<sequence length="375" mass="42152">MGSHGECTCSGRERSFKIDMHTHIMPRLLPDLCAGRDDGNDWPQLKPNKDDFAKVDMYVGETFFRTVETNCFDPATRLAEMKASGVDVQVLSTVPVLFCYDKPSKPAITFARYLNDDLAKVCRENSTHFIGLGTLPLQDIEASINELKRCKDELGFAGIEIGTTIGDVQLDDPVLYPLWQACVDVNMPILVHPLGYSLSKENPNRWDRYWSSWLVGMPCETALALHALTCSGVFVKFPKLRMCFAHAGGAWSSLIGRIQHGYDCRPDIVAEKAEGVTPTEHLTQRQNIWVDSLVHDPDLLEYLVKKVGTERIVMGSDYPFPLGEVPVAGKMLSEDERLEKFLTREQRARMLAVNALRFLGLENDSRWAKLTAKEV</sequence>
<evidence type="ECO:0000256" key="10">
    <source>
        <dbReference type="ARBA" id="ARBA00031120"/>
    </source>
</evidence>
<dbReference type="GO" id="GO:0016787">
    <property type="term" value="F:hydrolase activity"/>
    <property type="evidence" value="ECO:0007669"/>
    <property type="project" value="InterPro"/>
</dbReference>
<name>A0A139IKD0_9PEZI</name>
<comment type="similarity">
    <text evidence="2">Belongs to the metallo-dependent hydrolases superfamily. ACMSD family.</text>
</comment>
<keyword evidence="9 11" id="KW-0456">Lyase</keyword>
<keyword evidence="8" id="KW-0862">Zinc</keyword>
<dbReference type="EC" id="4.1.1.45" evidence="4"/>
<evidence type="ECO:0000256" key="9">
    <source>
        <dbReference type="ARBA" id="ARBA00023239"/>
    </source>
</evidence>
<evidence type="ECO:0000256" key="8">
    <source>
        <dbReference type="ARBA" id="ARBA00022833"/>
    </source>
</evidence>
<dbReference type="GO" id="GO:0005829">
    <property type="term" value="C:cytosol"/>
    <property type="evidence" value="ECO:0007669"/>
    <property type="project" value="TreeGrafter"/>
</dbReference>
<evidence type="ECO:0000313" key="13">
    <source>
        <dbReference type="EMBL" id="KXT15238.1"/>
    </source>
</evidence>